<dbReference type="Proteomes" id="UP000693946">
    <property type="component" value="Linkage Group LG18"/>
</dbReference>
<reference evidence="1 2" key="1">
    <citation type="journal article" date="2021" name="Sci. Rep.">
        <title>Chromosome anchoring in Senegalese sole (Solea senegalensis) reveals sex-associated markers and genome rearrangements in flatfish.</title>
        <authorList>
            <person name="Guerrero-Cozar I."/>
            <person name="Gomez-Garrido J."/>
            <person name="Berbel C."/>
            <person name="Martinez-Blanch J.F."/>
            <person name="Alioto T."/>
            <person name="Claros M.G."/>
            <person name="Gagnaire P.A."/>
            <person name="Manchado M."/>
        </authorList>
    </citation>
    <scope>NUCLEOTIDE SEQUENCE [LARGE SCALE GENOMIC DNA]</scope>
    <source>
        <strain evidence="1">Sse05_10M</strain>
    </source>
</reference>
<proteinExistence type="predicted"/>
<dbReference type="AlphaFoldDB" id="A0AAV6RS04"/>
<evidence type="ECO:0000313" key="2">
    <source>
        <dbReference type="Proteomes" id="UP000693946"/>
    </source>
</evidence>
<name>A0AAV6RS04_SOLSE</name>
<organism evidence="1 2">
    <name type="scientific">Solea senegalensis</name>
    <name type="common">Senegalese sole</name>
    <dbReference type="NCBI Taxonomy" id="28829"/>
    <lineage>
        <taxon>Eukaryota</taxon>
        <taxon>Metazoa</taxon>
        <taxon>Chordata</taxon>
        <taxon>Craniata</taxon>
        <taxon>Vertebrata</taxon>
        <taxon>Euteleostomi</taxon>
        <taxon>Actinopterygii</taxon>
        <taxon>Neopterygii</taxon>
        <taxon>Teleostei</taxon>
        <taxon>Neoteleostei</taxon>
        <taxon>Acanthomorphata</taxon>
        <taxon>Carangaria</taxon>
        <taxon>Pleuronectiformes</taxon>
        <taxon>Pleuronectoidei</taxon>
        <taxon>Soleidae</taxon>
        <taxon>Solea</taxon>
    </lineage>
</organism>
<sequence>MSGLFQIGVYLHGICEDPRNFVVAESKDLNQIERRSWKQPVIRLTTFVSCWFDIHFTHESQVIDLKYFHTHTQGLSR</sequence>
<dbReference type="EMBL" id="JAGKHQ010000010">
    <property type="protein sequence ID" value="KAG7507045.1"/>
    <property type="molecule type" value="Genomic_DNA"/>
</dbReference>
<evidence type="ECO:0008006" key="3">
    <source>
        <dbReference type="Google" id="ProtNLM"/>
    </source>
</evidence>
<accession>A0AAV6RS04</accession>
<protein>
    <recommendedName>
        <fullName evidence="3">MHC class I antigen</fullName>
    </recommendedName>
</protein>
<gene>
    <name evidence="1" type="ORF">JOB18_022683</name>
</gene>
<keyword evidence="2" id="KW-1185">Reference proteome</keyword>
<evidence type="ECO:0000313" key="1">
    <source>
        <dbReference type="EMBL" id="KAG7507045.1"/>
    </source>
</evidence>
<comment type="caution">
    <text evidence="1">The sequence shown here is derived from an EMBL/GenBank/DDBJ whole genome shotgun (WGS) entry which is preliminary data.</text>
</comment>